<evidence type="ECO:0000313" key="1">
    <source>
        <dbReference type="EMBL" id="MCY9530063.1"/>
    </source>
</evidence>
<dbReference type="RefSeq" id="WP_036590174.1">
    <property type="nucleotide sequence ID" value="NZ_JAMDLY010000011.1"/>
</dbReference>
<organism evidence="1 2">
    <name type="scientific">Paenibacillus alvei</name>
    <name type="common">Bacillus alvei</name>
    <dbReference type="NCBI Taxonomy" id="44250"/>
    <lineage>
        <taxon>Bacteria</taxon>
        <taxon>Bacillati</taxon>
        <taxon>Bacillota</taxon>
        <taxon>Bacilli</taxon>
        <taxon>Bacillales</taxon>
        <taxon>Paenibacillaceae</taxon>
        <taxon>Paenibacillus</taxon>
    </lineage>
</organism>
<name>A0ABT4EBN1_PAEAL</name>
<keyword evidence="2" id="KW-1185">Reference proteome</keyword>
<comment type="caution">
    <text evidence="1">The sequence shown here is derived from an EMBL/GenBank/DDBJ whole genome shotgun (WGS) entry which is preliminary data.</text>
</comment>
<gene>
    <name evidence="1" type="ORF">M5X04_12070</name>
</gene>
<reference evidence="1 2" key="1">
    <citation type="submission" date="2022-05" db="EMBL/GenBank/DDBJ databases">
        <title>Genome Sequencing of Bee-Associated Microbes.</title>
        <authorList>
            <person name="Dunlap C."/>
        </authorList>
    </citation>
    <scope>NUCLEOTIDE SEQUENCE [LARGE SCALE GENOMIC DNA]</scope>
    <source>
        <strain evidence="1 2">NRRL NRS-750</strain>
    </source>
</reference>
<dbReference type="InterPro" id="IPR036514">
    <property type="entry name" value="SGNH_hydro_sf"/>
</dbReference>
<sequence>MLPEGNVQDLFGSSLFVGDSIIGGLTNDDLLREANVGGLGATVQSTLDNVEEVASRKPSYVFLSMGQNDLGESPEEAKAMFTEQYTELVDQIRGLLPAARV</sequence>
<dbReference type="SUPFAM" id="SSF52266">
    <property type="entry name" value="SGNH hydrolase"/>
    <property type="match status" value="1"/>
</dbReference>
<protein>
    <recommendedName>
        <fullName evidence="3">SGNH hydrolase-type esterase domain-containing protein</fullName>
    </recommendedName>
</protein>
<dbReference type="EMBL" id="JAMDLY010000011">
    <property type="protein sequence ID" value="MCY9530063.1"/>
    <property type="molecule type" value="Genomic_DNA"/>
</dbReference>
<evidence type="ECO:0000313" key="2">
    <source>
        <dbReference type="Proteomes" id="UP001527090"/>
    </source>
</evidence>
<accession>A0ABT4EBN1</accession>
<dbReference type="Proteomes" id="UP001527090">
    <property type="component" value="Unassembled WGS sequence"/>
</dbReference>
<proteinExistence type="predicted"/>
<evidence type="ECO:0008006" key="3">
    <source>
        <dbReference type="Google" id="ProtNLM"/>
    </source>
</evidence>
<dbReference type="Gene3D" id="3.40.50.1110">
    <property type="entry name" value="SGNH hydrolase"/>
    <property type="match status" value="1"/>
</dbReference>